<evidence type="ECO:0000313" key="1">
    <source>
        <dbReference type="EMBL" id="CDW22254.1"/>
    </source>
</evidence>
<dbReference type="EMBL" id="HACA01004893">
    <property type="protein sequence ID" value="CDW22254.1"/>
    <property type="molecule type" value="Transcribed_RNA"/>
</dbReference>
<proteinExistence type="predicted"/>
<sequence>MSINQRFGYFINAPSNMLTLYYNYFFQHIILVERPKTFHGLIYDSH</sequence>
<organism evidence="1">
    <name type="scientific">Lepeophtheirus salmonis</name>
    <name type="common">Salmon louse</name>
    <name type="synonym">Caligus salmonis</name>
    <dbReference type="NCBI Taxonomy" id="72036"/>
    <lineage>
        <taxon>Eukaryota</taxon>
        <taxon>Metazoa</taxon>
        <taxon>Ecdysozoa</taxon>
        <taxon>Arthropoda</taxon>
        <taxon>Crustacea</taxon>
        <taxon>Multicrustacea</taxon>
        <taxon>Hexanauplia</taxon>
        <taxon>Copepoda</taxon>
        <taxon>Siphonostomatoida</taxon>
        <taxon>Caligidae</taxon>
        <taxon>Lepeophtheirus</taxon>
    </lineage>
</organism>
<reference evidence="1" key="1">
    <citation type="submission" date="2014-05" db="EMBL/GenBank/DDBJ databases">
        <authorList>
            <person name="Chronopoulou M."/>
        </authorList>
    </citation>
    <scope>NUCLEOTIDE SEQUENCE</scope>
    <source>
        <tissue evidence="1">Whole organism</tissue>
    </source>
</reference>
<dbReference type="AlphaFoldDB" id="A0A0K2T833"/>
<protein>
    <submittedName>
        <fullName evidence="1">Uncharacterized protein</fullName>
    </submittedName>
</protein>
<name>A0A0K2T833_LEPSM</name>
<accession>A0A0K2T833</accession>